<feature type="region of interest" description="Disordered" evidence="1">
    <location>
        <begin position="750"/>
        <end position="775"/>
    </location>
</feature>
<feature type="region of interest" description="Disordered" evidence="1">
    <location>
        <begin position="185"/>
        <end position="220"/>
    </location>
</feature>
<sequence>MKPQTMNTHSPLRPKVPQELPVNEGSRPNGTVIWSGEMWVAHNIRVLRVKRCEYGVAQECKCGGNGKSPRKPTDQRHRPARSQRVNLRGVRPAGDLTMFPLVSKVKIPLPPPLNPHPAILSGDRGADGCCHLREVSVMCLMFVPVCPNRPRERQRERKMKSGAERDRVCLGDRAFSRDHLAQGFREKDNKRRRRKWDGANSQFSDAGRRRSTVQPRSFKKNERRPSALFSVGVLVTIPRRDSVGDQMATPKCYARRYPAENFALPVAMHFSARWMHAGCTELGGPDAPMAIVMSQYSLHVYAMVSLALLSSARSLAVCLTTNTLDKIDVKHVYTEVIFAIGSQFIRHTLDDSEPIADFDLDMEWQWNAGGGGEREIPDKIRRPATSPTRFPHAIISGNDPVRALLGGGGPILLAATGTTHFMLEDVAMNFNTLRSARIYWQLRQIRLESPITITEIILVLLVSVTVSHHCPIGPYHTGHCLVLYSVHYWSIINQWRAELILTQSNVLYRIEGFTINHVPLCGYKKEILLSLAIPLLLRCGVLVRSLFPLTTVLLATTITITFVTFVQNLTTFCTCNANIATGKFAPFSTRGKLEVSTAGILTKIDYFGRWFAAHPTILPLRNVQGVLELAAATHVVYSQFLHTFLMKPLKNHPRTSGRGIYLQNPTSQFIIIAKGVFQYLSDQRRGAELVQNPTCQFRQVVRPREPGFAGSHVTSHASAPSPIKMRLHFRGGGADWRDVPSAPCRHARSRWLAQRSPAHGTTSRDSAAGRGRLSVPVRNLTPTSREYSLPTYLVPPTSLNTLLLLYQLLQFSPFIVTSNFYEASCKQSITKTGLTTIRFIRQSPVRPSVFVQLDEVERGSIDGFREAGWTFRRIARNLNRTAYTVGRRCTHWENVSTHTHVEKARVDPSRKDRSIVRQGVSTPWALYQYRIQVARRVGSVIAASLTTSTITTRALPSTRDLLQGTSSMAACGLTTSGLQRRITHCDPRFIAERHTAPERGVMVWGAISYNFRNRPQNGHLSPAFVMSRCFVGQQDPHTSRTLRTFGTRLDENFGQRQLQRIWRVSARSPSTWNCFPALEAEKRMSYKDYTATSIKCAIAATRICTKVQCRMLDTVHIPGIVPRQRREVQFRRRQLLS</sequence>
<feature type="compositionally biased region" description="Polar residues" evidence="1">
    <location>
        <begin position="1"/>
        <end position="10"/>
    </location>
</feature>
<reference evidence="2 3" key="1">
    <citation type="submission" date="2023-02" db="EMBL/GenBank/DDBJ databases">
        <title>LHISI_Scaffold_Assembly.</title>
        <authorList>
            <person name="Stuart O.P."/>
            <person name="Cleave R."/>
            <person name="Magrath M.J.L."/>
            <person name="Mikheyev A.S."/>
        </authorList>
    </citation>
    <scope>NUCLEOTIDE SEQUENCE [LARGE SCALE GENOMIC DNA]</scope>
    <source>
        <strain evidence="2">Daus_M_001</strain>
        <tissue evidence="2">Leg muscle</tissue>
    </source>
</reference>
<dbReference type="EMBL" id="JARBHB010000010">
    <property type="protein sequence ID" value="KAJ8874065.1"/>
    <property type="molecule type" value="Genomic_DNA"/>
</dbReference>
<dbReference type="Proteomes" id="UP001159363">
    <property type="component" value="Chromosome 9"/>
</dbReference>
<feature type="region of interest" description="Disordered" evidence="1">
    <location>
        <begin position="1"/>
        <end position="27"/>
    </location>
</feature>
<protein>
    <submittedName>
        <fullName evidence="2">Uncharacterized protein</fullName>
    </submittedName>
</protein>
<name>A0ABQ9GPW7_9NEOP</name>
<gene>
    <name evidence="2" type="ORF">PR048_024906</name>
</gene>
<accession>A0ABQ9GPW7</accession>
<evidence type="ECO:0000313" key="3">
    <source>
        <dbReference type="Proteomes" id="UP001159363"/>
    </source>
</evidence>
<comment type="caution">
    <text evidence="2">The sequence shown here is derived from an EMBL/GenBank/DDBJ whole genome shotgun (WGS) entry which is preliminary data.</text>
</comment>
<proteinExistence type="predicted"/>
<evidence type="ECO:0000313" key="2">
    <source>
        <dbReference type="EMBL" id="KAJ8874065.1"/>
    </source>
</evidence>
<evidence type="ECO:0000256" key="1">
    <source>
        <dbReference type="SAM" id="MobiDB-lite"/>
    </source>
</evidence>
<organism evidence="2 3">
    <name type="scientific">Dryococelus australis</name>
    <dbReference type="NCBI Taxonomy" id="614101"/>
    <lineage>
        <taxon>Eukaryota</taxon>
        <taxon>Metazoa</taxon>
        <taxon>Ecdysozoa</taxon>
        <taxon>Arthropoda</taxon>
        <taxon>Hexapoda</taxon>
        <taxon>Insecta</taxon>
        <taxon>Pterygota</taxon>
        <taxon>Neoptera</taxon>
        <taxon>Polyneoptera</taxon>
        <taxon>Phasmatodea</taxon>
        <taxon>Verophasmatodea</taxon>
        <taxon>Anareolatae</taxon>
        <taxon>Phasmatidae</taxon>
        <taxon>Eurycanthinae</taxon>
        <taxon>Dryococelus</taxon>
    </lineage>
</organism>
<feature type="region of interest" description="Disordered" evidence="1">
    <location>
        <begin position="63"/>
        <end position="84"/>
    </location>
</feature>
<keyword evidence="3" id="KW-1185">Reference proteome</keyword>